<dbReference type="InterPro" id="IPR004017">
    <property type="entry name" value="Cys_rich_dom"/>
</dbReference>
<organism evidence="8 9">
    <name type="scientific">Micromonospora fluostatini</name>
    <dbReference type="NCBI Taxonomy" id="1629071"/>
    <lineage>
        <taxon>Bacteria</taxon>
        <taxon>Bacillati</taxon>
        <taxon>Actinomycetota</taxon>
        <taxon>Actinomycetes</taxon>
        <taxon>Micromonosporales</taxon>
        <taxon>Micromonosporaceae</taxon>
        <taxon>Micromonospora</taxon>
    </lineage>
</organism>
<dbReference type="EMBL" id="SMKE01000717">
    <property type="protein sequence ID" value="TDB86536.1"/>
    <property type="molecule type" value="Genomic_DNA"/>
</dbReference>
<name>A0ABY2DGG9_9ACTN</name>
<evidence type="ECO:0000259" key="7">
    <source>
        <dbReference type="Pfam" id="PF02754"/>
    </source>
</evidence>
<gene>
    <name evidence="8" type="ORF">E1091_16295</name>
</gene>
<keyword evidence="6" id="KW-0812">Transmembrane</keyword>
<evidence type="ECO:0000313" key="9">
    <source>
        <dbReference type="Proteomes" id="UP000295626"/>
    </source>
</evidence>
<sequence length="270" mass="28879">PGVAQAAVEVLEAAGWRVRVPDAPVCCGLTWISTGQLGVAKRVLRRTVDVLRPYLRAGTRVVGLEPSCTAVFRSDAHELFPADDDVTRLREQTVTLAELLHEHSPGWQPPHLDAHALIQTHCHHHAILGTAADQAVLAAAGVDAEFLDSGCCGLAGNFGFEQGHYEVSEACAERVLLPAVRQAAKTDVILADGFSCRTQVEQSAVEGRTAIHLAELLRAGLHDDTVPARPEGFWATRPRPPGAVTRWLAAGLVAATGLASVAVLARRWTR</sequence>
<dbReference type="PANTHER" id="PTHR32479">
    <property type="entry name" value="GLYCOLATE OXIDASE IRON-SULFUR SUBUNIT"/>
    <property type="match status" value="1"/>
</dbReference>
<proteinExistence type="predicted"/>
<evidence type="ECO:0000256" key="3">
    <source>
        <dbReference type="ARBA" id="ARBA00022737"/>
    </source>
</evidence>
<keyword evidence="9" id="KW-1185">Reference proteome</keyword>
<evidence type="ECO:0000313" key="8">
    <source>
        <dbReference type="EMBL" id="TDB86536.1"/>
    </source>
</evidence>
<keyword evidence="2" id="KW-0479">Metal-binding</keyword>
<keyword evidence="1" id="KW-0004">4Fe-4S</keyword>
<evidence type="ECO:0000256" key="2">
    <source>
        <dbReference type="ARBA" id="ARBA00022723"/>
    </source>
</evidence>
<accession>A0ABY2DGG9</accession>
<evidence type="ECO:0000256" key="1">
    <source>
        <dbReference type="ARBA" id="ARBA00022485"/>
    </source>
</evidence>
<protein>
    <submittedName>
        <fullName evidence="8">(Fe-S)-binding protein</fullName>
    </submittedName>
</protein>
<feature type="transmembrane region" description="Helical" evidence="6">
    <location>
        <begin position="247"/>
        <end position="265"/>
    </location>
</feature>
<reference evidence="8 9" key="1">
    <citation type="submission" date="2019-02" db="EMBL/GenBank/DDBJ databases">
        <title>Draft genome sequences of novel Actinobacteria.</title>
        <authorList>
            <person name="Sahin N."/>
            <person name="Ay H."/>
            <person name="Saygin H."/>
        </authorList>
    </citation>
    <scope>NUCLEOTIDE SEQUENCE [LARGE SCALE GENOMIC DNA]</scope>
    <source>
        <strain evidence="8 9">JCM 30529</strain>
    </source>
</reference>
<keyword evidence="6" id="KW-0472">Membrane</keyword>
<dbReference type="Proteomes" id="UP000295626">
    <property type="component" value="Unassembled WGS sequence"/>
</dbReference>
<feature type="non-terminal residue" evidence="8">
    <location>
        <position position="1"/>
    </location>
</feature>
<feature type="domain" description="Cysteine-rich" evidence="7">
    <location>
        <begin position="2"/>
        <end position="72"/>
    </location>
</feature>
<evidence type="ECO:0000256" key="4">
    <source>
        <dbReference type="ARBA" id="ARBA00023004"/>
    </source>
</evidence>
<dbReference type="PANTHER" id="PTHR32479:SF19">
    <property type="entry name" value="ANAEROBIC GLYCEROL-3-PHOSPHATE DEHYDROGENASE SUBUNIT C"/>
    <property type="match status" value="1"/>
</dbReference>
<dbReference type="Pfam" id="PF02754">
    <property type="entry name" value="CCG"/>
    <property type="match status" value="2"/>
</dbReference>
<comment type="caution">
    <text evidence="8">The sequence shown here is derived from an EMBL/GenBank/DDBJ whole genome shotgun (WGS) entry which is preliminary data.</text>
</comment>
<feature type="domain" description="Cysteine-rich" evidence="7">
    <location>
        <begin position="134"/>
        <end position="200"/>
    </location>
</feature>
<evidence type="ECO:0000256" key="6">
    <source>
        <dbReference type="SAM" id="Phobius"/>
    </source>
</evidence>
<keyword evidence="4" id="KW-0408">Iron</keyword>
<keyword evidence="6" id="KW-1133">Transmembrane helix</keyword>
<keyword evidence="3" id="KW-0677">Repeat</keyword>
<evidence type="ECO:0000256" key="5">
    <source>
        <dbReference type="ARBA" id="ARBA00023014"/>
    </source>
</evidence>
<keyword evidence="5" id="KW-0411">Iron-sulfur</keyword>